<evidence type="ECO:0000313" key="3">
    <source>
        <dbReference type="EMBL" id="KAF5227465.1"/>
    </source>
</evidence>
<evidence type="ECO:0000259" key="2">
    <source>
        <dbReference type="Pfam" id="PF17100"/>
    </source>
</evidence>
<evidence type="ECO:0000256" key="1">
    <source>
        <dbReference type="SAM" id="MobiDB-lite"/>
    </source>
</evidence>
<keyword evidence="4" id="KW-1185">Reference proteome</keyword>
<accession>A0AAN5YZ17</accession>
<comment type="caution">
    <text evidence="3">The sequence shown here is derived from an EMBL/GenBank/DDBJ whole genome shotgun (WGS) entry which is preliminary data.</text>
</comment>
<organism evidence="3 4">
    <name type="scientific">Fusarium austroamericanum</name>
    <dbReference type="NCBI Taxonomy" id="282268"/>
    <lineage>
        <taxon>Eukaryota</taxon>
        <taxon>Fungi</taxon>
        <taxon>Dikarya</taxon>
        <taxon>Ascomycota</taxon>
        <taxon>Pezizomycotina</taxon>
        <taxon>Sordariomycetes</taxon>
        <taxon>Hypocreomycetidae</taxon>
        <taxon>Hypocreales</taxon>
        <taxon>Nectriaceae</taxon>
        <taxon>Fusarium</taxon>
    </lineage>
</organism>
<dbReference type="Pfam" id="PF17100">
    <property type="entry name" value="NACHT_N"/>
    <property type="match status" value="1"/>
</dbReference>
<evidence type="ECO:0000313" key="4">
    <source>
        <dbReference type="Proteomes" id="UP000537989"/>
    </source>
</evidence>
<feature type="region of interest" description="Disordered" evidence="1">
    <location>
        <begin position="1"/>
        <end position="58"/>
    </location>
</feature>
<protein>
    <recommendedName>
        <fullName evidence="2">NWD NACHT-NTPase N-terminal domain-containing protein</fullName>
    </recommendedName>
</protein>
<dbReference type="Proteomes" id="UP000537989">
    <property type="component" value="Unassembled WGS sequence"/>
</dbReference>
<dbReference type="EMBL" id="JAAMOD010000586">
    <property type="protein sequence ID" value="KAF5227465.1"/>
    <property type="molecule type" value="Genomic_DNA"/>
</dbReference>
<feature type="compositionally biased region" description="Basic residues" evidence="1">
    <location>
        <begin position="1"/>
        <end position="15"/>
    </location>
</feature>
<feature type="compositionally biased region" description="Polar residues" evidence="1">
    <location>
        <begin position="20"/>
        <end position="41"/>
    </location>
</feature>
<sequence length="153" mass="17229">MRHLRKLFRRDRHKPALSESDITVSRPTFSNSSRLTPTQPESDPKPTQPTSIIPNLPAVPRVPADIEDIRRQIWNEAYNTVKDDEPDTVDAYEKILSAQLAAGDVDPSADRNPINIIAENAEARQAQMKTLVGQGLDKTEKEARMKEKFNEGL</sequence>
<feature type="domain" description="NWD NACHT-NTPase N-terminal" evidence="2">
    <location>
        <begin position="72"/>
        <end position="152"/>
    </location>
</feature>
<dbReference type="InterPro" id="IPR031359">
    <property type="entry name" value="NACHT_N"/>
</dbReference>
<proteinExistence type="predicted"/>
<gene>
    <name evidence="3" type="ORF">FAUST_11757</name>
</gene>
<dbReference type="AlphaFoldDB" id="A0AAN5YZ17"/>
<name>A0AAN5YZ17_FUSAU</name>
<reference evidence="3 4" key="1">
    <citation type="submission" date="2020-02" db="EMBL/GenBank/DDBJ databases">
        <title>Identification and distribution of gene clusters putatively required for synthesis of sphingolipid metabolism inhibitors in phylogenetically diverse species of the filamentous fungus Fusarium.</title>
        <authorList>
            <person name="Kim H.-S."/>
            <person name="Busman M."/>
            <person name="Brown D.W."/>
            <person name="Divon H."/>
            <person name="Uhlig S."/>
            <person name="Proctor R.H."/>
        </authorList>
    </citation>
    <scope>NUCLEOTIDE SEQUENCE [LARGE SCALE GENOMIC DNA]</scope>
    <source>
        <strain evidence="3 4">NRRL 2903</strain>
    </source>
</reference>